<dbReference type="InterPro" id="IPR006531">
    <property type="entry name" value="Gp5/Vgr_OB"/>
</dbReference>
<dbReference type="InterPro" id="IPR037026">
    <property type="entry name" value="Vgr_OB-fold_dom_sf"/>
</dbReference>
<dbReference type="InterPro" id="IPR017847">
    <property type="entry name" value="T6SS_RhsGE_Vgr_subset"/>
</dbReference>
<dbReference type="NCBIfam" id="TIGR03361">
    <property type="entry name" value="VI_Rhs_Vgr"/>
    <property type="match status" value="1"/>
</dbReference>
<dbReference type="Gene3D" id="3.55.50.10">
    <property type="entry name" value="Baseplate protein-like domains"/>
    <property type="match status" value="1"/>
</dbReference>
<reference evidence="7" key="1">
    <citation type="journal article" date="2018" name="Genome Biol.">
        <title>SKESA: strategic k-mer extension for scrupulous assemblies.</title>
        <authorList>
            <person name="Souvorov A."/>
            <person name="Agarwala R."/>
            <person name="Lipman D.J."/>
        </authorList>
    </citation>
    <scope>NUCLEOTIDE SEQUENCE</scope>
    <source>
        <strain evidence="7">13-5707</strain>
    </source>
</reference>
<reference evidence="7" key="2">
    <citation type="submission" date="2018-07" db="EMBL/GenBank/DDBJ databases">
        <authorList>
            <consortium name="NCBI Pathogen Detection Project"/>
        </authorList>
    </citation>
    <scope>NUCLEOTIDE SEQUENCE</scope>
    <source>
        <strain evidence="7">13-5707</strain>
    </source>
</reference>
<name>A0A752WV24_SALON</name>
<evidence type="ECO:0000256" key="1">
    <source>
        <dbReference type="ARBA" id="ARBA00004613"/>
    </source>
</evidence>
<dbReference type="InterPro" id="IPR054030">
    <property type="entry name" value="Gp5_Vgr_C"/>
</dbReference>
<dbReference type="Gene3D" id="2.30.110.50">
    <property type="match status" value="1"/>
</dbReference>
<evidence type="ECO:0000313" key="7">
    <source>
        <dbReference type="EMBL" id="HAF7814110.1"/>
    </source>
</evidence>
<feature type="compositionally biased region" description="Low complexity" evidence="4">
    <location>
        <begin position="15"/>
        <end position="30"/>
    </location>
</feature>
<dbReference type="InterPro" id="IPR050708">
    <property type="entry name" value="T6SS_VgrG/RHS"/>
</dbReference>
<feature type="region of interest" description="Disordered" evidence="4">
    <location>
        <begin position="1"/>
        <end position="30"/>
    </location>
</feature>
<dbReference type="GO" id="GO:0005576">
    <property type="term" value="C:extracellular region"/>
    <property type="evidence" value="ECO:0007669"/>
    <property type="project" value="UniProtKB-SubCell"/>
</dbReference>
<dbReference type="PANTHER" id="PTHR32305:SF15">
    <property type="entry name" value="PROTEIN RHSA-RELATED"/>
    <property type="match status" value="1"/>
</dbReference>
<dbReference type="Gene3D" id="2.40.50.230">
    <property type="entry name" value="Gp5 N-terminal domain"/>
    <property type="match status" value="1"/>
</dbReference>
<feature type="domain" description="Gp5/Type VI secretion system Vgr protein OB-fold" evidence="5">
    <location>
        <begin position="485"/>
        <end position="552"/>
    </location>
</feature>
<dbReference type="Gene3D" id="4.10.220.110">
    <property type="match status" value="1"/>
</dbReference>
<evidence type="ECO:0000259" key="6">
    <source>
        <dbReference type="Pfam" id="PF22178"/>
    </source>
</evidence>
<dbReference type="InterPro" id="IPR006533">
    <property type="entry name" value="T6SS_Vgr_RhsGE"/>
</dbReference>
<evidence type="ECO:0000256" key="4">
    <source>
        <dbReference type="SAM" id="MobiDB-lite"/>
    </source>
</evidence>
<organism evidence="7">
    <name type="scientific">Salmonella oranienberg</name>
    <dbReference type="NCBI Taxonomy" id="28147"/>
    <lineage>
        <taxon>Bacteria</taxon>
        <taxon>Pseudomonadati</taxon>
        <taxon>Pseudomonadota</taxon>
        <taxon>Gammaproteobacteria</taxon>
        <taxon>Enterobacterales</taxon>
        <taxon>Enterobacteriaceae</taxon>
        <taxon>Salmonella</taxon>
    </lineage>
</organism>
<comment type="caution">
    <text evidence="7">The sequence shown here is derived from an EMBL/GenBank/DDBJ whole genome shotgun (WGS) entry which is preliminary data.</text>
</comment>
<comment type="similarity">
    <text evidence="2">Belongs to the VgrG protein family.</text>
</comment>
<sequence>MSFVSTNNKSGMGGLTTTTPPITGENSGTTAGSVAGSVAGAAEAAVEQALGSLMGDLPEPSGLVKAAVAAAAQAAAAAGAAQDVISALISGATSGPGAHNVTVSGSAVPPQMLLFSSLNGSEALGSLFTYIVQLKTPDTLNLGYVSPAANLPLKAMVGKDLCVNIELDGGGKRHISGLVTAARVVGHEGRSVTYELRMEPWVKLLTHTSDYKAFQNKTVVDILDEVLAEYPYPVEKRLVESYPVRTWQVQYGETDFDFLQRLMQEWGIYWWFEHSEDSHTLVLADAISAHKACPDSPLVEWHQEGLKLDKEFIHTITANESLRTGQWVLDDFDFTKPRSLLANTVANPRETGHATYEHYEWPGDYFDKSEGEMLTRIRMEAQRSPGSRAGGAGNIRTLMTGYTFTLMNHPTAEVNQEYLLVQTTLFLRDNAQHSGQNQHFTYVTTFELHPTREVYRPQRTVSKPHTKGPQSAIVTGPSGQEIWTDQYGRVKVQFGWDRYGKMDENSSCWIRVSYPWAGKGFGMIQIPRIGQEVLVDFKNGDPDLPIIVGRTYNQDTMPPWGLPGMASQSGIFSHSLYGGPTNGNMLRFDDKTGAEEVKFHAEKDLNTTVKNNETHTVNADRTKTIIHNEITKVHIDRTEDVFGKHTETIKGNRNVKVTEGDQLLTVEKGIREVTVKTGTSTETVEKDISITSISGAIHLTAKTQITLTVGKSSLTMNSDGTITLNGPTHLALNPQ</sequence>
<evidence type="ECO:0000256" key="3">
    <source>
        <dbReference type="ARBA" id="ARBA00022525"/>
    </source>
</evidence>
<dbReference type="Pfam" id="PF05954">
    <property type="entry name" value="Phage_GPD"/>
    <property type="match status" value="1"/>
</dbReference>
<proteinExistence type="inferred from homology"/>
<feature type="compositionally biased region" description="Polar residues" evidence="4">
    <location>
        <begin position="1"/>
        <end position="10"/>
    </location>
</feature>
<dbReference type="EMBL" id="DAAWGR010000005">
    <property type="protein sequence ID" value="HAF7814110.1"/>
    <property type="molecule type" value="Genomic_DNA"/>
</dbReference>
<dbReference type="Pfam" id="PF22178">
    <property type="entry name" value="Gp5_trimer_C"/>
    <property type="match status" value="1"/>
</dbReference>
<dbReference type="SUPFAM" id="SSF69349">
    <property type="entry name" value="Phage fibre proteins"/>
    <property type="match status" value="1"/>
</dbReference>
<protein>
    <submittedName>
        <fullName evidence="7">Type VI secretion system tip protein VgrG</fullName>
    </submittedName>
</protein>
<gene>
    <name evidence="7" type="ORF">G9339_002203</name>
</gene>
<dbReference type="NCBIfam" id="TIGR01646">
    <property type="entry name" value="vgr_GE"/>
    <property type="match status" value="1"/>
</dbReference>
<accession>A0A752WV24</accession>
<dbReference type="Pfam" id="PF04717">
    <property type="entry name" value="Phage_base_V"/>
    <property type="match status" value="1"/>
</dbReference>
<keyword evidence="3" id="KW-0964">Secreted</keyword>
<feature type="domain" description="Gp5/Type VI secretion system Vgr C-terminal trimerisation" evidence="6">
    <location>
        <begin position="569"/>
        <end position="668"/>
    </location>
</feature>
<dbReference type="AlphaFoldDB" id="A0A752WV24"/>
<comment type="subcellular location">
    <subcellularLocation>
        <location evidence="1">Secreted</location>
    </subcellularLocation>
</comment>
<dbReference type="SUPFAM" id="SSF69279">
    <property type="entry name" value="Phage tail proteins"/>
    <property type="match status" value="2"/>
</dbReference>
<evidence type="ECO:0000256" key="2">
    <source>
        <dbReference type="ARBA" id="ARBA00005558"/>
    </source>
</evidence>
<dbReference type="PANTHER" id="PTHR32305">
    <property type="match status" value="1"/>
</dbReference>
<evidence type="ECO:0000259" key="5">
    <source>
        <dbReference type="Pfam" id="PF04717"/>
    </source>
</evidence>
<dbReference type="SUPFAM" id="SSF69255">
    <property type="entry name" value="gp5 N-terminal domain-like"/>
    <property type="match status" value="1"/>
</dbReference>